<proteinExistence type="predicted"/>
<dbReference type="PANTHER" id="PTHR36530">
    <property type="entry name" value="INHIBITOR OF CYSTEINE PEPTIDASE"/>
    <property type="match status" value="1"/>
</dbReference>
<accession>A0AAD1Y2M9</accession>
<keyword evidence="1" id="KW-0646">Protease inhibitor</keyword>
<evidence type="ECO:0000313" key="5">
    <source>
        <dbReference type="EMBL" id="CAI2383444.1"/>
    </source>
</evidence>
<sequence>MAIKGIVLFLVFMCIGFSLRTQVKQAGDLVEVSWTSPQNGAQESVDVSVGDRVTFTLDENPTTGYQWMIPEEIEGYNAIWTLESSEYNGPNSNLDGAGGSRTFVLAVNQPGTEILTLAYGRPWLYDTVMDSYQSTGYFDPSLMQGWAMQLQINAS</sequence>
<dbReference type="AlphaFoldDB" id="A0AAD1Y2M9"/>
<dbReference type="Pfam" id="PF09394">
    <property type="entry name" value="Inhibitor_I42"/>
    <property type="match status" value="1"/>
</dbReference>
<reference evidence="5" key="1">
    <citation type="submission" date="2023-07" db="EMBL/GenBank/DDBJ databases">
        <authorList>
            <consortium name="AG Swart"/>
            <person name="Singh M."/>
            <person name="Singh A."/>
            <person name="Seah K."/>
            <person name="Emmerich C."/>
        </authorList>
    </citation>
    <scope>NUCLEOTIDE SEQUENCE</scope>
    <source>
        <strain evidence="5">DP1</strain>
    </source>
</reference>
<keyword evidence="6" id="KW-1185">Reference proteome</keyword>
<organism evidence="5 6">
    <name type="scientific">Euplotes crassus</name>
    <dbReference type="NCBI Taxonomy" id="5936"/>
    <lineage>
        <taxon>Eukaryota</taxon>
        <taxon>Sar</taxon>
        <taxon>Alveolata</taxon>
        <taxon>Ciliophora</taxon>
        <taxon>Intramacronucleata</taxon>
        <taxon>Spirotrichea</taxon>
        <taxon>Hypotrichia</taxon>
        <taxon>Euplotida</taxon>
        <taxon>Euplotidae</taxon>
        <taxon>Moneuplotes</taxon>
    </lineage>
</organism>
<dbReference type="GO" id="GO:0004869">
    <property type="term" value="F:cysteine-type endopeptidase inhibitor activity"/>
    <property type="evidence" value="ECO:0007669"/>
    <property type="project" value="UniProtKB-KW"/>
</dbReference>
<gene>
    <name evidence="5" type="ORF">ECRASSUSDP1_LOCUS24944</name>
</gene>
<dbReference type="Proteomes" id="UP001295684">
    <property type="component" value="Unassembled WGS sequence"/>
</dbReference>
<keyword evidence="2" id="KW-0789">Thiol protease inhibitor</keyword>
<keyword evidence="3" id="KW-0732">Signal</keyword>
<evidence type="ECO:0000259" key="4">
    <source>
        <dbReference type="Pfam" id="PF09394"/>
    </source>
</evidence>
<dbReference type="InterPro" id="IPR052781">
    <property type="entry name" value="Cys_protease_inhibitor_I42"/>
</dbReference>
<evidence type="ECO:0000313" key="6">
    <source>
        <dbReference type="Proteomes" id="UP001295684"/>
    </source>
</evidence>
<feature type="chain" id="PRO_5042018470" description="Proteinase inhibitor I42 chagasin domain-containing protein" evidence="3">
    <location>
        <begin position="19"/>
        <end position="155"/>
    </location>
</feature>
<dbReference type="PANTHER" id="PTHR36530:SF1">
    <property type="entry name" value="AMOEBIASIN-1"/>
    <property type="match status" value="1"/>
</dbReference>
<evidence type="ECO:0000256" key="1">
    <source>
        <dbReference type="ARBA" id="ARBA00022690"/>
    </source>
</evidence>
<dbReference type="SUPFAM" id="SSF141066">
    <property type="entry name" value="ICP-like"/>
    <property type="match status" value="1"/>
</dbReference>
<comment type="caution">
    <text evidence="5">The sequence shown here is derived from an EMBL/GenBank/DDBJ whole genome shotgun (WGS) entry which is preliminary data.</text>
</comment>
<evidence type="ECO:0000256" key="3">
    <source>
        <dbReference type="SAM" id="SignalP"/>
    </source>
</evidence>
<protein>
    <recommendedName>
        <fullName evidence="4">Proteinase inhibitor I42 chagasin domain-containing protein</fullName>
    </recommendedName>
</protein>
<dbReference type="InterPro" id="IPR036331">
    <property type="entry name" value="Chagasin-like_sf"/>
</dbReference>
<dbReference type="Gene3D" id="2.60.40.2020">
    <property type="match status" value="1"/>
</dbReference>
<name>A0AAD1Y2M9_EUPCR</name>
<dbReference type="EMBL" id="CAMPGE010025709">
    <property type="protein sequence ID" value="CAI2383444.1"/>
    <property type="molecule type" value="Genomic_DNA"/>
</dbReference>
<dbReference type="InterPro" id="IPR018990">
    <property type="entry name" value="Prot_inh_I42_chagasin"/>
</dbReference>
<evidence type="ECO:0000256" key="2">
    <source>
        <dbReference type="ARBA" id="ARBA00022704"/>
    </source>
</evidence>
<feature type="signal peptide" evidence="3">
    <location>
        <begin position="1"/>
        <end position="18"/>
    </location>
</feature>
<feature type="domain" description="Proteinase inhibitor I42 chagasin" evidence="4">
    <location>
        <begin position="47"/>
        <end position="126"/>
    </location>
</feature>